<evidence type="ECO:0000313" key="4">
    <source>
        <dbReference type="Proteomes" id="UP000182237"/>
    </source>
</evidence>
<dbReference type="Pfam" id="PF11298">
    <property type="entry name" value="DUF3099"/>
    <property type="match status" value="1"/>
</dbReference>
<dbReference type="InterPro" id="IPR021449">
    <property type="entry name" value="DUF3099"/>
</dbReference>
<protein>
    <recommendedName>
        <fullName evidence="5">DUF3099 domain-containing protein</fullName>
    </recommendedName>
</protein>
<accession>A0A1H1NEN6</accession>
<keyword evidence="2" id="KW-0812">Transmembrane</keyword>
<dbReference type="STRING" id="1203190.GCA_000312345_00025"/>
<name>A0A1H1NEN6_9CORY</name>
<evidence type="ECO:0008006" key="5">
    <source>
        <dbReference type="Google" id="ProtNLM"/>
    </source>
</evidence>
<gene>
    <name evidence="3" type="ORF">SAMN04488539_0753</name>
</gene>
<evidence type="ECO:0000256" key="1">
    <source>
        <dbReference type="SAM" id="MobiDB-lite"/>
    </source>
</evidence>
<keyword evidence="2" id="KW-0472">Membrane</keyword>
<keyword evidence="2" id="KW-1133">Transmembrane helix</keyword>
<keyword evidence="4" id="KW-1185">Reference proteome</keyword>
<sequence length="142" mass="16551">MRRRPRQLITDATRTPEQNLRSRERVYMILQMLRLPFILLAIVAAWYLDNWWLAGILFVVSIPLPWVAVMIGNGKGEKRDRRSRNVYKPAVAREYQRLESERRRQLEAGGPDGPDRAPDPGQAPTIIEHDETNPPEKRTPRD</sequence>
<reference evidence="3 4" key="1">
    <citation type="submission" date="2016-10" db="EMBL/GenBank/DDBJ databases">
        <authorList>
            <person name="de Groot N.N."/>
        </authorList>
    </citation>
    <scope>NUCLEOTIDE SEQUENCE [LARGE SCALE GENOMIC DNA]</scope>
    <source>
        <strain evidence="3 4">DSM 45434</strain>
    </source>
</reference>
<dbReference type="eggNOG" id="ENOG5033AAH">
    <property type="taxonomic scope" value="Bacteria"/>
</dbReference>
<feature type="region of interest" description="Disordered" evidence="1">
    <location>
        <begin position="98"/>
        <end position="142"/>
    </location>
</feature>
<feature type="transmembrane region" description="Helical" evidence="2">
    <location>
        <begin position="52"/>
        <end position="72"/>
    </location>
</feature>
<evidence type="ECO:0000313" key="3">
    <source>
        <dbReference type="EMBL" id="SDR97456.1"/>
    </source>
</evidence>
<organism evidence="3 4">
    <name type="scientific">Corynebacterium timonense</name>
    <dbReference type="NCBI Taxonomy" id="441500"/>
    <lineage>
        <taxon>Bacteria</taxon>
        <taxon>Bacillati</taxon>
        <taxon>Actinomycetota</taxon>
        <taxon>Actinomycetes</taxon>
        <taxon>Mycobacteriales</taxon>
        <taxon>Corynebacteriaceae</taxon>
        <taxon>Corynebacterium</taxon>
    </lineage>
</organism>
<dbReference type="AlphaFoldDB" id="A0A1H1NEN6"/>
<feature type="compositionally biased region" description="Basic and acidic residues" evidence="1">
    <location>
        <begin position="127"/>
        <end position="142"/>
    </location>
</feature>
<evidence type="ECO:0000256" key="2">
    <source>
        <dbReference type="SAM" id="Phobius"/>
    </source>
</evidence>
<dbReference type="Proteomes" id="UP000182237">
    <property type="component" value="Chromosome I"/>
</dbReference>
<feature type="transmembrane region" description="Helical" evidence="2">
    <location>
        <begin position="26"/>
        <end position="46"/>
    </location>
</feature>
<dbReference type="EMBL" id="LT629765">
    <property type="protein sequence ID" value="SDR97456.1"/>
    <property type="molecule type" value="Genomic_DNA"/>
</dbReference>
<proteinExistence type="predicted"/>